<proteinExistence type="predicted"/>
<dbReference type="Proteomes" id="UP000015100">
    <property type="component" value="Unassembled WGS sequence"/>
</dbReference>
<evidence type="ECO:0000313" key="2">
    <source>
        <dbReference type="EMBL" id="EPS37315.1"/>
    </source>
</evidence>
<feature type="region of interest" description="Disordered" evidence="1">
    <location>
        <begin position="73"/>
        <end position="142"/>
    </location>
</feature>
<evidence type="ECO:0000313" key="3">
    <source>
        <dbReference type="Proteomes" id="UP000015100"/>
    </source>
</evidence>
<comment type="caution">
    <text evidence="2">The sequence shown here is derived from an EMBL/GenBank/DDBJ whole genome shotgun (WGS) entry which is preliminary data.</text>
</comment>
<evidence type="ECO:0000256" key="1">
    <source>
        <dbReference type="SAM" id="MobiDB-lite"/>
    </source>
</evidence>
<feature type="compositionally biased region" description="Low complexity" evidence="1">
    <location>
        <begin position="119"/>
        <end position="142"/>
    </location>
</feature>
<reference evidence="2 3" key="1">
    <citation type="journal article" date="2013" name="PLoS Genet.">
        <title>Genomic mechanisms accounting for the adaptation to parasitism in nematode-trapping fungi.</title>
        <authorList>
            <person name="Meerupati T."/>
            <person name="Andersson K.M."/>
            <person name="Friman E."/>
            <person name="Kumar D."/>
            <person name="Tunlid A."/>
            <person name="Ahren D."/>
        </authorList>
    </citation>
    <scope>NUCLEOTIDE SEQUENCE [LARGE SCALE GENOMIC DNA]</scope>
    <source>
        <strain evidence="2 3">CBS 200.50</strain>
    </source>
</reference>
<accession>S8A2U7</accession>
<name>S8A2U7_DACHA</name>
<feature type="compositionally biased region" description="Pro residues" evidence="1">
    <location>
        <begin position="33"/>
        <end position="43"/>
    </location>
</feature>
<keyword evidence="3" id="KW-1185">Reference proteome</keyword>
<reference evidence="3" key="2">
    <citation type="submission" date="2013-04" db="EMBL/GenBank/DDBJ databases">
        <title>Genomic mechanisms accounting for the adaptation to parasitism in nematode-trapping fungi.</title>
        <authorList>
            <person name="Ahren D.G."/>
        </authorList>
    </citation>
    <scope>NUCLEOTIDE SEQUENCE [LARGE SCALE GENOMIC DNA]</scope>
    <source>
        <strain evidence="3">CBS 200.50</strain>
    </source>
</reference>
<dbReference type="HOGENOM" id="CLU_1586419_0_0_1"/>
<gene>
    <name evidence="2" type="ORF">H072_9014</name>
</gene>
<organism evidence="2 3">
    <name type="scientific">Dactylellina haptotyla (strain CBS 200.50)</name>
    <name type="common">Nematode-trapping fungus</name>
    <name type="synonym">Monacrosporium haptotylum</name>
    <dbReference type="NCBI Taxonomy" id="1284197"/>
    <lineage>
        <taxon>Eukaryota</taxon>
        <taxon>Fungi</taxon>
        <taxon>Dikarya</taxon>
        <taxon>Ascomycota</taxon>
        <taxon>Pezizomycotina</taxon>
        <taxon>Orbiliomycetes</taxon>
        <taxon>Orbiliales</taxon>
        <taxon>Orbiliaceae</taxon>
        <taxon>Dactylellina</taxon>
    </lineage>
</organism>
<feature type="compositionally biased region" description="Basic and acidic residues" evidence="1">
    <location>
        <begin position="8"/>
        <end position="19"/>
    </location>
</feature>
<protein>
    <submittedName>
        <fullName evidence="2">Uncharacterized protein</fullName>
    </submittedName>
</protein>
<dbReference type="AlphaFoldDB" id="S8A2U7"/>
<sequence>MRVRVRGRRGDKTGGDDAQWRTLEGCVSISPPNTSPPPPPPPLLNSINHQIALRSPFEIRRHRYVEYLIEMAPSRPGVRNINGGVPDDTRSDASGPTSSSRHELPKPFAQTPSDKRRPAAIPAPVAPTPQIQSQQHQLQLQLQQQAQQHEIIEGVSHLPLLVASPDRA</sequence>
<feature type="region of interest" description="Disordered" evidence="1">
    <location>
        <begin position="1"/>
        <end position="44"/>
    </location>
</feature>
<dbReference type="EMBL" id="AQGS01000671">
    <property type="protein sequence ID" value="EPS37315.1"/>
    <property type="molecule type" value="Genomic_DNA"/>
</dbReference>